<dbReference type="KEGG" id="gmw:113517996"/>
<dbReference type="RefSeq" id="XP_026758545.2">
    <property type="nucleotide sequence ID" value="XM_026902744.3"/>
</dbReference>
<accession>A0A6J1WSR8</accession>
<sequence length="155" mass="17573">MVHIMNNIKMSLLIIQLIFIRTTYGIGFIRTIQAVGFPYYKIMFVLGNCKEQLLLVENKVWGNVKLNRIFDIYYKSSDPNFKVSRVEISIVINNTDCFAHSASGVGSSVFSGTLYLPVNSGVVLYHLNIFTCNKNDFLTLLSDSNDENDETEQSI</sequence>
<dbReference type="GeneID" id="113517996"/>
<gene>
    <name evidence="2" type="primary">LOC113517996</name>
</gene>
<dbReference type="InParanoid" id="A0A6J1WSR8"/>
<keyword evidence="1" id="KW-1185">Reference proteome</keyword>
<organism evidence="1 2">
    <name type="scientific">Galleria mellonella</name>
    <name type="common">Greater wax moth</name>
    <dbReference type="NCBI Taxonomy" id="7137"/>
    <lineage>
        <taxon>Eukaryota</taxon>
        <taxon>Metazoa</taxon>
        <taxon>Ecdysozoa</taxon>
        <taxon>Arthropoda</taxon>
        <taxon>Hexapoda</taxon>
        <taxon>Insecta</taxon>
        <taxon>Pterygota</taxon>
        <taxon>Neoptera</taxon>
        <taxon>Endopterygota</taxon>
        <taxon>Lepidoptera</taxon>
        <taxon>Glossata</taxon>
        <taxon>Ditrysia</taxon>
        <taxon>Pyraloidea</taxon>
        <taxon>Pyralidae</taxon>
        <taxon>Galleriinae</taxon>
        <taxon>Galleria</taxon>
    </lineage>
</organism>
<evidence type="ECO:0000313" key="1">
    <source>
        <dbReference type="Proteomes" id="UP001652740"/>
    </source>
</evidence>
<protein>
    <submittedName>
        <fullName evidence="2">Uncharacterized protein LOC113517996</fullName>
    </submittedName>
</protein>
<reference evidence="2" key="1">
    <citation type="submission" date="2025-08" db="UniProtKB">
        <authorList>
            <consortium name="RefSeq"/>
        </authorList>
    </citation>
    <scope>IDENTIFICATION</scope>
    <source>
        <tissue evidence="2">Whole larvae</tissue>
    </source>
</reference>
<evidence type="ECO:0000313" key="2">
    <source>
        <dbReference type="RefSeq" id="XP_026758545.2"/>
    </source>
</evidence>
<name>A0A6J1WSR8_GALME</name>
<dbReference type="AlphaFoldDB" id="A0A6J1WSR8"/>
<dbReference type="Proteomes" id="UP001652740">
    <property type="component" value="Unplaced"/>
</dbReference>
<proteinExistence type="predicted"/>